<organism evidence="3 4">
    <name type="scientific">Lentzea tibetensis</name>
    <dbReference type="NCBI Taxonomy" id="2591470"/>
    <lineage>
        <taxon>Bacteria</taxon>
        <taxon>Bacillati</taxon>
        <taxon>Actinomycetota</taxon>
        <taxon>Actinomycetes</taxon>
        <taxon>Pseudonocardiales</taxon>
        <taxon>Pseudonocardiaceae</taxon>
        <taxon>Lentzea</taxon>
    </lineage>
</organism>
<dbReference type="RefSeq" id="WP_146353388.1">
    <property type="nucleotide sequence ID" value="NZ_VOBR01000011.1"/>
</dbReference>
<comment type="caution">
    <text evidence="3">The sequence shown here is derived from an EMBL/GenBank/DDBJ whole genome shotgun (WGS) entry which is preliminary data.</text>
</comment>
<evidence type="ECO:0000313" key="4">
    <source>
        <dbReference type="Proteomes" id="UP000316639"/>
    </source>
</evidence>
<gene>
    <name evidence="3" type="ORF">FKR81_18825</name>
</gene>
<dbReference type="InterPro" id="IPR013766">
    <property type="entry name" value="Thioredoxin_domain"/>
</dbReference>
<evidence type="ECO:0000259" key="2">
    <source>
        <dbReference type="PROSITE" id="PS51352"/>
    </source>
</evidence>
<sequence>MNTKISLAILAVVALVVGAILFFNRSDADPQALASQGGKVTVVEYLDLECPACGAAFPGVEKLRSEYGDKVDFQLRHFPLPMHRNAEQAAVAVEAAGSKRDEMFHLMYSNQQNWAGKQTSQRETFLGYARSLGLDIAAFEKAMDDPATLSKVSAQRTEGASLGVNSTPTFFVNGTRFEGAPTYAALKKSIDSALAK</sequence>
<dbReference type="InterPro" id="IPR036249">
    <property type="entry name" value="Thioredoxin-like_sf"/>
</dbReference>
<dbReference type="OrthoDB" id="117402at2"/>
<dbReference type="AlphaFoldDB" id="A0A563ET04"/>
<keyword evidence="4" id="KW-1185">Reference proteome</keyword>
<dbReference type="PANTHER" id="PTHR13887">
    <property type="entry name" value="GLUTATHIONE S-TRANSFERASE KAPPA"/>
    <property type="match status" value="1"/>
</dbReference>
<evidence type="ECO:0000256" key="1">
    <source>
        <dbReference type="ARBA" id="ARBA00005791"/>
    </source>
</evidence>
<dbReference type="Proteomes" id="UP000316639">
    <property type="component" value="Unassembled WGS sequence"/>
</dbReference>
<dbReference type="Pfam" id="PF13462">
    <property type="entry name" value="Thioredoxin_4"/>
    <property type="match status" value="1"/>
</dbReference>
<dbReference type="PROSITE" id="PS51352">
    <property type="entry name" value="THIOREDOXIN_2"/>
    <property type="match status" value="1"/>
</dbReference>
<reference evidence="3 4" key="1">
    <citation type="submission" date="2019-07" db="EMBL/GenBank/DDBJ databases">
        <title>Lentzea xizangensis sp. nov., isolated from Qinghai-Tibetan Plateau Soils.</title>
        <authorList>
            <person name="Huang J."/>
        </authorList>
    </citation>
    <scope>NUCLEOTIDE SEQUENCE [LARGE SCALE GENOMIC DNA]</scope>
    <source>
        <strain evidence="3 4">FXJ1.1311</strain>
    </source>
</reference>
<comment type="similarity">
    <text evidence="1">Belongs to the thioredoxin family. DsbA subfamily.</text>
</comment>
<dbReference type="EMBL" id="VOBR01000011">
    <property type="protein sequence ID" value="TWP50668.1"/>
    <property type="molecule type" value="Genomic_DNA"/>
</dbReference>
<dbReference type="Gene3D" id="3.40.30.10">
    <property type="entry name" value="Glutaredoxin"/>
    <property type="match status" value="1"/>
</dbReference>
<name>A0A563ET04_9PSEU</name>
<feature type="domain" description="Thioredoxin" evidence="2">
    <location>
        <begin position="1"/>
        <end position="195"/>
    </location>
</feature>
<proteinExistence type="inferred from homology"/>
<dbReference type="PANTHER" id="PTHR13887:SF55">
    <property type="entry name" value="SLR0313 PROTEIN"/>
    <property type="match status" value="1"/>
</dbReference>
<protein>
    <submittedName>
        <fullName evidence="3">Disulfide bond formation protein DsbA</fullName>
    </submittedName>
</protein>
<evidence type="ECO:0000313" key="3">
    <source>
        <dbReference type="EMBL" id="TWP50668.1"/>
    </source>
</evidence>
<dbReference type="InterPro" id="IPR012336">
    <property type="entry name" value="Thioredoxin-like_fold"/>
</dbReference>
<dbReference type="SUPFAM" id="SSF52833">
    <property type="entry name" value="Thioredoxin-like"/>
    <property type="match status" value="1"/>
</dbReference>
<accession>A0A563ET04</accession>